<dbReference type="Gene3D" id="3.30.420.40">
    <property type="match status" value="1"/>
</dbReference>
<evidence type="ECO:0000259" key="5">
    <source>
        <dbReference type="Pfam" id="PF00370"/>
    </source>
</evidence>
<gene>
    <name evidence="6" type="ORF">SAMN04488692_1076</name>
</gene>
<dbReference type="GO" id="GO:0005975">
    <property type="term" value="P:carbohydrate metabolic process"/>
    <property type="evidence" value="ECO:0007669"/>
    <property type="project" value="InterPro"/>
</dbReference>
<dbReference type="InterPro" id="IPR050406">
    <property type="entry name" value="FGGY_Carb_Kinase"/>
</dbReference>
<dbReference type="PANTHER" id="PTHR43095">
    <property type="entry name" value="SUGAR KINASE"/>
    <property type="match status" value="1"/>
</dbReference>
<name>A0A1G9LTH5_9FIRM</name>
<evidence type="ECO:0000313" key="6">
    <source>
        <dbReference type="EMBL" id="SDL65310.1"/>
    </source>
</evidence>
<dbReference type="SUPFAM" id="SSF53067">
    <property type="entry name" value="Actin-like ATPase domain"/>
    <property type="match status" value="1"/>
</dbReference>
<dbReference type="GO" id="GO:0016301">
    <property type="term" value="F:kinase activity"/>
    <property type="evidence" value="ECO:0007669"/>
    <property type="project" value="UniProtKB-KW"/>
</dbReference>
<organism evidence="6 7">
    <name type="scientific">Halarsenatibacter silvermanii</name>
    <dbReference type="NCBI Taxonomy" id="321763"/>
    <lineage>
        <taxon>Bacteria</taxon>
        <taxon>Bacillati</taxon>
        <taxon>Bacillota</taxon>
        <taxon>Clostridia</taxon>
        <taxon>Halanaerobiales</taxon>
        <taxon>Halarsenatibacteraceae</taxon>
        <taxon>Halarsenatibacter</taxon>
    </lineage>
</organism>
<dbReference type="Pfam" id="PF00370">
    <property type="entry name" value="FGGY_N"/>
    <property type="match status" value="1"/>
</dbReference>
<feature type="domain" description="Carbohydrate kinase FGGY N-terminal" evidence="5">
    <location>
        <begin position="5"/>
        <end position="192"/>
    </location>
</feature>
<evidence type="ECO:0000256" key="1">
    <source>
        <dbReference type="ARBA" id="ARBA00009156"/>
    </source>
</evidence>
<evidence type="ECO:0000256" key="4">
    <source>
        <dbReference type="SAM" id="MobiDB-lite"/>
    </source>
</evidence>
<reference evidence="6 7" key="1">
    <citation type="submission" date="2016-10" db="EMBL/GenBank/DDBJ databases">
        <authorList>
            <person name="de Groot N.N."/>
        </authorList>
    </citation>
    <scope>NUCLEOTIDE SEQUENCE [LARGE SCALE GENOMIC DNA]</scope>
    <source>
        <strain evidence="6 7">SLAS-1</strain>
    </source>
</reference>
<protein>
    <submittedName>
        <fullName evidence="6">FGGY family of carbohydrate kinases, N-terminal domain</fullName>
    </submittedName>
</protein>
<dbReference type="PANTHER" id="PTHR43095:SF5">
    <property type="entry name" value="XYLULOSE KINASE"/>
    <property type="match status" value="1"/>
</dbReference>
<keyword evidence="3 6" id="KW-0418">Kinase</keyword>
<dbReference type="InterPro" id="IPR018483">
    <property type="entry name" value="Carb_kinase_FGGY_CS"/>
</dbReference>
<feature type="region of interest" description="Disordered" evidence="4">
    <location>
        <begin position="25"/>
        <end position="51"/>
    </location>
</feature>
<keyword evidence="2" id="KW-0808">Transferase</keyword>
<proteinExistence type="inferred from homology"/>
<evidence type="ECO:0000256" key="3">
    <source>
        <dbReference type="ARBA" id="ARBA00022777"/>
    </source>
</evidence>
<dbReference type="PROSITE" id="PS00933">
    <property type="entry name" value="FGGY_KINASES_1"/>
    <property type="match status" value="1"/>
</dbReference>
<accession>A0A1G9LTH5</accession>
<dbReference type="EMBL" id="FNGO01000007">
    <property type="protein sequence ID" value="SDL65310.1"/>
    <property type="molecule type" value="Genomic_DNA"/>
</dbReference>
<evidence type="ECO:0000313" key="7">
    <source>
        <dbReference type="Proteomes" id="UP000199476"/>
    </source>
</evidence>
<dbReference type="STRING" id="321763.SAMN04488692_1076"/>
<evidence type="ECO:0000256" key="2">
    <source>
        <dbReference type="ARBA" id="ARBA00022679"/>
    </source>
</evidence>
<dbReference type="Proteomes" id="UP000199476">
    <property type="component" value="Unassembled WGS sequence"/>
</dbReference>
<dbReference type="AlphaFoldDB" id="A0A1G9LTH5"/>
<dbReference type="InterPro" id="IPR043129">
    <property type="entry name" value="ATPase_NBD"/>
</dbReference>
<sequence length="203" mass="22291">MKHSIGIDLGTSSVKVTAISKDGSIIAETGRSYPTSKPEPEAAEQNPDHWSGETLKALQEVSEKLKKKNPAGNNDGPEALGISGQMHGLVPCDSDMQVLRPAIIWADNRPRREVKQIKDSLSQSELKKLGSPAVTGFTLPKLLWLRRQEPEIWKKLNRVMLPKDYLGYHLTGNIATDYTDASGTLIFVVEKKNGAGLYLINST</sequence>
<dbReference type="OrthoDB" id="9805576at2"/>
<dbReference type="InterPro" id="IPR018484">
    <property type="entry name" value="FGGY_N"/>
</dbReference>
<keyword evidence="7" id="KW-1185">Reference proteome</keyword>
<dbReference type="GO" id="GO:0016773">
    <property type="term" value="F:phosphotransferase activity, alcohol group as acceptor"/>
    <property type="evidence" value="ECO:0007669"/>
    <property type="project" value="InterPro"/>
</dbReference>
<comment type="similarity">
    <text evidence="1">Belongs to the FGGY kinase family.</text>
</comment>